<dbReference type="Gene3D" id="2.40.30.330">
    <property type="entry name" value="Pre-mRNA cleavage complex subunit Clp1, C-terminal domain"/>
    <property type="match status" value="1"/>
</dbReference>
<evidence type="ECO:0000256" key="8">
    <source>
        <dbReference type="ARBA" id="ARBA00023242"/>
    </source>
</evidence>
<dbReference type="Pfam" id="PF16573">
    <property type="entry name" value="CLP1_N"/>
    <property type="match status" value="1"/>
</dbReference>
<dbReference type="Pfam" id="PF06807">
    <property type="entry name" value="Clp1"/>
    <property type="match status" value="1"/>
</dbReference>
<comment type="subunit">
    <text evidence="9">Component of a pre-mRNA cleavage factor complex. Interacts directly with PCF11.</text>
</comment>
<dbReference type="PANTHER" id="PTHR12755">
    <property type="entry name" value="CLEAVAGE/POLYADENYLATION FACTOR IA SUBUNIT CLP1P"/>
    <property type="match status" value="1"/>
</dbReference>
<dbReference type="InterPro" id="IPR003593">
    <property type="entry name" value="AAA+_ATPase"/>
</dbReference>
<keyword evidence="8 9" id="KW-0539">Nucleus</keyword>
<keyword evidence="6 9" id="KW-0547">Nucleotide-binding</keyword>
<comment type="function">
    <text evidence="1">Polynucleotide 5'-kinase involved in rRNA processing.</text>
</comment>
<feature type="binding site" evidence="9">
    <location>
        <position position="71"/>
    </location>
    <ligand>
        <name>ATP</name>
        <dbReference type="ChEBI" id="CHEBI:30616"/>
    </ligand>
</feature>
<dbReference type="HOGENOM" id="CLU_018195_3_1_1"/>
<evidence type="ECO:0000256" key="3">
    <source>
        <dbReference type="ARBA" id="ARBA00018706"/>
    </source>
</evidence>
<dbReference type="OrthoDB" id="258143at2759"/>
<comment type="caution">
    <text evidence="11">The sequence shown here is derived from an EMBL/GenBank/DDBJ whole genome shotgun (WGS) entry which is preliminary data.</text>
</comment>
<feature type="binding site" evidence="9">
    <location>
        <begin position="137"/>
        <end position="142"/>
    </location>
    <ligand>
        <name>ATP</name>
        <dbReference type="ChEBI" id="CHEBI:30616"/>
    </ligand>
</feature>
<protein>
    <recommendedName>
        <fullName evidence="4">Polynucleotide 5'-hydroxyl-kinase GRC3</fullName>
    </recommendedName>
    <alternativeName>
        <fullName evidence="3">Polynucleotide 5'-hydroxyl-kinase grc3</fullName>
    </alternativeName>
</protein>
<dbReference type="GO" id="GO:0005524">
    <property type="term" value="F:ATP binding"/>
    <property type="evidence" value="ECO:0007669"/>
    <property type="project" value="UniProtKB-UniRule"/>
</dbReference>
<keyword evidence="12" id="KW-1185">Reference proteome</keyword>
<feature type="domain" description="AAA+ ATPase" evidence="10">
    <location>
        <begin position="126"/>
        <end position="307"/>
    </location>
</feature>
<comment type="function">
    <text evidence="9">Required for endonucleolytic cleavage during polyadenylation-dependent pre-mRNA 3'-end formation.</text>
</comment>
<evidence type="ECO:0000256" key="5">
    <source>
        <dbReference type="ARBA" id="ARBA00022664"/>
    </source>
</evidence>
<dbReference type="InterPro" id="IPR038238">
    <property type="entry name" value="Clp1_C_sf"/>
</dbReference>
<keyword evidence="5 9" id="KW-0507">mRNA processing</keyword>
<dbReference type="InterPro" id="IPR010655">
    <property type="entry name" value="Clp1_C"/>
</dbReference>
<evidence type="ECO:0000256" key="1">
    <source>
        <dbReference type="ARBA" id="ARBA00003798"/>
    </source>
</evidence>
<dbReference type="InterPro" id="IPR038239">
    <property type="entry name" value="Clp1_N_sf"/>
</dbReference>
<dbReference type="PANTHER" id="PTHR12755:SF6">
    <property type="entry name" value="POLYRIBONUCLEOTIDE 5'-HYDROXYL-KINASE CLP1"/>
    <property type="match status" value="1"/>
</dbReference>
<evidence type="ECO:0000256" key="6">
    <source>
        <dbReference type="ARBA" id="ARBA00022741"/>
    </source>
</evidence>
<dbReference type="SUPFAM" id="SSF52540">
    <property type="entry name" value="P-loop containing nucleoside triphosphate hydrolases"/>
    <property type="match status" value="1"/>
</dbReference>
<evidence type="ECO:0000256" key="2">
    <source>
        <dbReference type="ARBA" id="ARBA00004123"/>
    </source>
</evidence>
<dbReference type="InterPro" id="IPR028606">
    <property type="entry name" value="Clp1"/>
</dbReference>
<dbReference type="GO" id="GO:0031124">
    <property type="term" value="P:mRNA 3'-end processing"/>
    <property type="evidence" value="ECO:0007669"/>
    <property type="project" value="UniProtKB-UniRule"/>
</dbReference>
<dbReference type="Gene3D" id="3.40.50.300">
    <property type="entry name" value="P-loop containing nucleotide triphosphate hydrolases"/>
    <property type="match status" value="1"/>
</dbReference>
<name>A0A086T0I1_HAPC1</name>
<dbReference type="STRING" id="857340.A0A086T0I1"/>
<organism evidence="11 12">
    <name type="scientific">Hapsidospora chrysogenum (strain ATCC 11550 / CBS 779.69 / DSM 880 / IAM 14645 / JCM 23072 / IMI 49137)</name>
    <name type="common">Acremonium chrysogenum</name>
    <dbReference type="NCBI Taxonomy" id="857340"/>
    <lineage>
        <taxon>Eukaryota</taxon>
        <taxon>Fungi</taxon>
        <taxon>Dikarya</taxon>
        <taxon>Ascomycota</taxon>
        <taxon>Pezizomycotina</taxon>
        <taxon>Sordariomycetes</taxon>
        <taxon>Hypocreomycetidae</taxon>
        <taxon>Hypocreales</taxon>
        <taxon>Bionectriaceae</taxon>
        <taxon>Hapsidospora</taxon>
    </lineage>
</organism>
<evidence type="ECO:0000256" key="7">
    <source>
        <dbReference type="ARBA" id="ARBA00022840"/>
    </source>
</evidence>
<reference evidence="12" key="1">
    <citation type="journal article" date="2014" name="Genome Announc.">
        <title>Genome sequence and annotation of Acremonium chrysogenum, producer of the beta-lactam antibiotic cephalosporin C.</title>
        <authorList>
            <person name="Terfehr D."/>
            <person name="Dahlmann T.A."/>
            <person name="Specht T."/>
            <person name="Zadra I."/>
            <person name="Kuernsteiner H."/>
            <person name="Kueck U."/>
        </authorList>
    </citation>
    <scope>NUCLEOTIDE SEQUENCE [LARGE SCALE GENOMIC DNA]</scope>
    <source>
        <strain evidence="12">ATCC 11550 / CBS 779.69 / DSM 880 / IAM 14645 / JCM 23072 / IMI 49137</strain>
    </source>
</reference>
<comment type="similarity">
    <text evidence="9">Belongs to the Clp1 family. Clp1 subfamily.</text>
</comment>
<dbReference type="InterPro" id="IPR027417">
    <property type="entry name" value="P-loop_NTPase"/>
</dbReference>
<dbReference type="GO" id="GO:0005849">
    <property type="term" value="C:mRNA cleavage factor complex"/>
    <property type="evidence" value="ECO:0007669"/>
    <property type="project" value="UniProtKB-UniRule"/>
</dbReference>
<dbReference type="GO" id="GO:0006388">
    <property type="term" value="P:tRNA splicing, via endonucleolytic cleavage and ligation"/>
    <property type="evidence" value="ECO:0007669"/>
    <property type="project" value="TreeGrafter"/>
</dbReference>
<comment type="subcellular location">
    <subcellularLocation>
        <location evidence="2 9">Nucleus</location>
    </subcellularLocation>
</comment>
<dbReference type="AlphaFoldDB" id="A0A086T0I1"/>
<dbReference type="EMBL" id="JPKY01000083">
    <property type="protein sequence ID" value="KFH42863.1"/>
    <property type="molecule type" value="Genomic_DNA"/>
</dbReference>
<dbReference type="SMART" id="SM00382">
    <property type="entry name" value="AAA"/>
    <property type="match status" value="1"/>
</dbReference>
<evidence type="ECO:0000259" key="10">
    <source>
        <dbReference type="SMART" id="SM00382"/>
    </source>
</evidence>
<dbReference type="InterPro" id="IPR032319">
    <property type="entry name" value="CLP1_P"/>
</dbReference>
<sequence>MSIPGLGQIPTQSLLQPAPSSSRTVVLRPGWEWRFEIPFDASVVVKVLSGTAEKDGIELAPRNAYTFRSAKSRILTWHGCDLQIEGSCTEHVAEYAGLVDNPANAVLNLHAELKDMRAEAASERREGPRVLIAGPANVGKSTVARTLASYATKQGHQPIVVNMDPQEGMLTLAGSLSAAVFATIMDPESSDGWGSTPTSGPSSVPVKLPLVFHYGREYAEEEAEFYRRLTARMATAVSSRLSEDPDAKTSGIVVDTMGVAEESKEGVDLLVHIADELSVNVIVVVGSNSIYGELSRRFASEETSLGEPVHVVHLDKSGGVVARDATYMQRMREAAIKEYFFGDVRRALSPQIQPVDFGSLVIYKLSDCYSGRSDLVREEPSSVMEHWTLAIMHASRSDSPEIVREATVIGYVYVSDVDVERQKVKLLSPVPGRVGDRPMIWGRWPEPYINLLG</sequence>
<evidence type="ECO:0000256" key="9">
    <source>
        <dbReference type="HAMAP-Rule" id="MF_03035"/>
    </source>
</evidence>
<gene>
    <name evidence="9" type="primary">CLP1</name>
    <name evidence="11" type="ORF">ACRE_064020</name>
</gene>
<feature type="binding site" evidence="9">
    <location>
        <position position="32"/>
    </location>
    <ligand>
        <name>ATP</name>
        <dbReference type="ChEBI" id="CHEBI:30616"/>
    </ligand>
</feature>
<dbReference type="Pfam" id="PF16575">
    <property type="entry name" value="CLP1_P"/>
    <property type="match status" value="1"/>
</dbReference>
<dbReference type="Proteomes" id="UP000029964">
    <property type="component" value="Unassembled WGS sequence"/>
</dbReference>
<accession>A0A086T0I1</accession>
<dbReference type="InterPro" id="IPR045116">
    <property type="entry name" value="Clp1/Grc3"/>
</dbReference>
<keyword evidence="7 9" id="KW-0067">ATP-binding</keyword>
<evidence type="ECO:0000256" key="4">
    <source>
        <dbReference type="ARBA" id="ARBA00019824"/>
    </source>
</evidence>
<dbReference type="HAMAP" id="MF_03035">
    <property type="entry name" value="Clp1"/>
    <property type="match status" value="1"/>
</dbReference>
<evidence type="ECO:0000313" key="12">
    <source>
        <dbReference type="Proteomes" id="UP000029964"/>
    </source>
</evidence>
<dbReference type="GO" id="GO:0051731">
    <property type="term" value="F:polynucleotide 5'-hydroxyl-kinase activity"/>
    <property type="evidence" value="ECO:0007669"/>
    <property type="project" value="InterPro"/>
</dbReference>
<dbReference type="Gene3D" id="2.60.120.1030">
    <property type="entry name" value="Clp1, DNA binding domain"/>
    <property type="match status" value="1"/>
</dbReference>
<evidence type="ECO:0000313" key="11">
    <source>
        <dbReference type="EMBL" id="KFH42863.1"/>
    </source>
</evidence>
<proteinExistence type="inferred from homology"/>
<dbReference type="InterPro" id="IPR032324">
    <property type="entry name" value="Clp1_N"/>
</dbReference>